<dbReference type="Proteomes" id="UP000095751">
    <property type="component" value="Unassembled WGS sequence"/>
</dbReference>
<evidence type="ECO:0000259" key="3">
    <source>
        <dbReference type="Pfam" id="PF01641"/>
    </source>
</evidence>
<evidence type="ECO:0000256" key="1">
    <source>
        <dbReference type="ARBA" id="ARBA00007174"/>
    </source>
</evidence>
<gene>
    <name evidence="4" type="ORF">FRACYDRAFT_257340</name>
</gene>
<dbReference type="InParanoid" id="A0A1E7EJ44"/>
<sequence length="216" mass="23671">MLKLILSSPAQEGRSDAPRWVPVVRGEENVLVANGWSFLDPDDENDEPMMSFDGETNVYRPKWGISDNNNNNNVLDATNLSPLGYDISSLTKGQILTEAEYLSQENNYSRGVLLDGKTDPPNTKTTCNGYDFRGSAGQADIPSGIFLTAIGGLPLFASTDLAPTTSSSGWLSFSRPLDISHVIRIDPEHKSTDRRIEVICARSKLHLGHYFGPKQG</sequence>
<dbReference type="AlphaFoldDB" id="A0A1E7EJ44"/>
<reference evidence="4 5" key="1">
    <citation type="submission" date="2016-09" db="EMBL/GenBank/DDBJ databases">
        <title>Extensive genetic diversity and differential bi-allelic expression allows diatom success in the polar Southern Ocean.</title>
        <authorList>
            <consortium name="DOE Joint Genome Institute"/>
            <person name="Mock T."/>
            <person name="Otillar R.P."/>
            <person name="Strauss J."/>
            <person name="Dupont C."/>
            <person name="Frickenhaus S."/>
            <person name="Maumus F."/>
            <person name="Mcmullan M."/>
            <person name="Sanges R."/>
            <person name="Schmutz J."/>
            <person name="Toseland A."/>
            <person name="Valas R."/>
            <person name="Veluchamy A."/>
            <person name="Ward B.J."/>
            <person name="Allen A."/>
            <person name="Barry K."/>
            <person name="Falciatore A."/>
            <person name="Ferrante M."/>
            <person name="Fortunato A.E."/>
            <person name="Gloeckner G."/>
            <person name="Gruber A."/>
            <person name="Hipkin R."/>
            <person name="Janech M."/>
            <person name="Kroth P."/>
            <person name="Leese F."/>
            <person name="Lindquist E."/>
            <person name="Lyon B.R."/>
            <person name="Martin J."/>
            <person name="Mayer C."/>
            <person name="Parker M."/>
            <person name="Quesneville H."/>
            <person name="Raymond J."/>
            <person name="Uhlig C."/>
            <person name="Valentin K.U."/>
            <person name="Worden A.Z."/>
            <person name="Armbrust E.V."/>
            <person name="Bowler C."/>
            <person name="Green B."/>
            <person name="Moulton V."/>
            <person name="Van Oosterhout C."/>
            <person name="Grigoriev I."/>
        </authorList>
    </citation>
    <scope>NUCLEOTIDE SEQUENCE [LARGE SCALE GENOMIC DNA]</scope>
    <source>
        <strain evidence="4 5">CCMP1102</strain>
    </source>
</reference>
<feature type="domain" description="MsrB" evidence="3">
    <location>
        <begin position="142"/>
        <end position="211"/>
    </location>
</feature>
<evidence type="ECO:0000313" key="4">
    <source>
        <dbReference type="EMBL" id="OEU05915.1"/>
    </source>
</evidence>
<dbReference type="InterPro" id="IPR011057">
    <property type="entry name" value="Mss4-like_sf"/>
</dbReference>
<name>A0A1E7EJ44_9STRA</name>
<dbReference type="GO" id="GO:0033743">
    <property type="term" value="F:peptide-methionine (R)-S-oxide reductase activity"/>
    <property type="evidence" value="ECO:0007669"/>
    <property type="project" value="InterPro"/>
</dbReference>
<dbReference type="Gene3D" id="2.170.150.20">
    <property type="entry name" value="Peptide methionine sulfoxide reductase"/>
    <property type="match status" value="1"/>
</dbReference>
<evidence type="ECO:0000256" key="2">
    <source>
        <dbReference type="ARBA" id="ARBA00023002"/>
    </source>
</evidence>
<dbReference type="SUPFAM" id="SSF51316">
    <property type="entry name" value="Mss4-like"/>
    <property type="match status" value="1"/>
</dbReference>
<proteinExistence type="inferred from homology"/>
<evidence type="ECO:0000313" key="5">
    <source>
        <dbReference type="Proteomes" id="UP000095751"/>
    </source>
</evidence>
<keyword evidence="5" id="KW-1185">Reference proteome</keyword>
<dbReference type="Pfam" id="PF01641">
    <property type="entry name" value="SelR"/>
    <property type="match status" value="1"/>
</dbReference>
<dbReference type="InterPro" id="IPR002579">
    <property type="entry name" value="Met_Sox_Rdtase_MsrB_dom"/>
</dbReference>
<dbReference type="EMBL" id="KV784443">
    <property type="protein sequence ID" value="OEU05915.1"/>
    <property type="molecule type" value="Genomic_DNA"/>
</dbReference>
<accession>A0A1E7EJ44</accession>
<comment type="similarity">
    <text evidence="1">Belongs to the MsrB Met sulfoxide reductase family.</text>
</comment>
<keyword evidence="2" id="KW-0560">Oxidoreductase</keyword>
<protein>
    <recommendedName>
        <fullName evidence="3">MsrB domain-containing protein</fullName>
    </recommendedName>
</protein>
<dbReference type="OrthoDB" id="46388at2759"/>
<dbReference type="KEGG" id="fcy:FRACYDRAFT_257340"/>
<organism evidence="4 5">
    <name type="scientific">Fragilariopsis cylindrus CCMP1102</name>
    <dbReference type="NCBI Taxonomy" id="635003"/>
    <lineage>
        <taxon>Eukaryota</taxon>
        <taxon>Sar</taxon>
        <taxon>Stramenopiles</taxon>
        <taxon>Ochrophyta</taxon>
        <taxon>Bacillariophyta</taxon>
        <taxon>Bacillariophyceae</taxon>
        <taxon>Bacillariophycidae</taxon>
        <taxon>Bacillariales</taxon>
        <taxon>Bacillariaceae</taxon>
        <taxon>Fragilariopsis</taxon>
    </lineage>
</organism>